<dbReference type="InterPro" id="IPR011333">
    <property type="entry name" value="SKP1/BTB/POZ_sf"/>
</dbReference>
<dbReference type="SMART" id="SM00875">
    <property type="entry name" value="BACK"/>
    <property type="match status" value="1"/>
</dbReference>
<dbReference type="AlphaFoldDB" id="A0AAW2HSM5"/>
<dbReference type="SUPFAM" id="SSF117281">
    <property type="entry name" value="Kelch motif"/>
    <property type="match status" value="1"/>
</dbReference>
<keyword evidence="2" id="KW-0880">Kelch repeat</keyword>
<dbReference type="PROSITE" id="PS50097">
    <property type="entry name" value="BTB"/>
    <property type="match status" value="1"/>
</dbReference>
<evidence type="ECO:0000256" key="4">
    <source>
        <dbReference type="ARBA" id="ARBA00043912"/>
    </source>
</evidence>
<dbReference type="Gene3D" id="1.25.40.420">
    <property type="match status" value="1"/>
</dbReference>
<dbReference type="Pfam" id="PF00651">
    <property type="entry name" value="BTB"/>
    <property type="match status" value="1"/>
</dbReference>
<dbReference type="Pfam" id="PF24681">
    <property type="entry name" value="Kelch_KLHDC2_KLHL20_DRC7"/>
    <property type="match status" value="1"/>
</dbReference>
<dbReference type="Pfam" id="PF07707">
    <property type="entry name" value="BACK"/>
    <property type="match status" value="1"/>
</dbReference>
<comment type="function">
    <text evidence="4">Probable substrate-specific adapter of an E3 ubiquitin-protein ligase complex which mediates the ubiquitination and subsequent proteasomal degradation of target proteins. May have a role in synapse differentiation and growth.</text>
</comment>
<dbReference type="PANTHER" id="PTHR45632">
    <property type="entry name" value="LD33804P"/>
    <property type="match status" value="1"/>
</dbReference>
<evidence type="ECO:0000259" key="5">
    <source>
        <dbReference type="PROSITE" id="PS50097"/>
    </source>
</evidence>
<feature type="domain" description="BTB" evidence="5">
    <location>
        <begin position="39"/>
        <end position="106"/>
    </location>
</feature>
<keyword evidence="3" id="KW-0677">Repeat</keyword>
<dbReference type="InterPro" id="IPR015915">
    <property type="entry name" value="Kelch-typ_b-propeller"/>
</dbReference>
<proteinExistence type="predicted"/>
<dbReference type="Pfam" id="PF01344">
    <property type="entry name" value="Kelch_1"/>
    <property type="match status" value="1"/>
</dbReference>
<dbReference type="InterPro" id="IPR011705">
    <property type="entry name" value="BACK"/>
</dbReference>
<sequence length="605" mass="67695">MTKLHDPDRLLHTVHFESPSHTGTLLCGLQALRCKGLLIDVTLIAEGESFSAHKAVLASCSDYFRAMFTDAMKESRESEIRLNGVTAAGIRLLLDYAYTSRLALTLDNIQDILSAASHVQVVAVVEACSNYLQAQLDLDNCIDIATLAEIYSLTQLRKRVYRFMCAHLSEFSRSPDFQRLSLIQLEHLLACDFPVDCSETQVLNIVIQWLKKGGERCQASALKILRRVHFAEIPERDLESTLALCSDPCISRLILLESCFQRKMKQDRNEVIPPLVNSRGMELAVIKVGGFGLGGITNEVTYFLASSGKWRHLTSIPHVEQCNFGTAVLDNELYVVGGCFNQSLQENIHPFGFRYCPQANKWSTMAPMHRERCRFSLNVVAGRLYAVGGSNETEEDDAHDGDVCLCECYDPVTDSWETVTPTSGSRSQHAGAAWPQTSPHLLFISGGLDRDLVLSSMLCYDQWTDTWQTKAPMLSPRADHVMLTIGDKVYVCGGWKEDEATGGRQLVDTIDAYNVAEDTWETITVVPTPRYHAGIVSVQSKIYFIGGFHNDALFDRATASVDCYDLETNTWSSKDKYPQDVWEHTCVTLYVPRCRDDMEVLPLAK</sequence>
<dbReference type="SMART" id="SM00612">
    <property type="entry name" value="Kelch"/>
    <property type="match status" value="6"/>
</dbReference>
<reference evidence="6" key="1">
    <citation type="journal article" date="2024" name="Gigascience">
        <title>Chromosome-level genome of the poultry shaft louse Menopon gallinae provides insight into the host-switching and adaptive evolution of parasitic lice.</title>
        <authorList>
            <person name="Xu Y."/>
            <person name="Ma L."/>
            <person name="Liu S."/>
            <person name="Liang Y."/>
            <person name="Liu Q."/>
            <person name="He Z."/>
            <person name="Tian L."/>
            <person name="Duan Y."/>
            <person name="Cai W."/>
            <person name="Li H."/>
            <person name="Song F."/>
        </authorList>
    </citation>
    <scope>NUCLEOTIDE SEQUENCE</scope>
    <source>
        <strain evidence="6">Cailab_2023a</strain>
    </source>
</reference>
<protein>
    <recommendedName>
        <fullName evidence="1">Kelch-like protein diablo</fullName>
    </recommendedName>
</protein>
<dbReference type="SUPFAM" id="SSF54695">
    <property type="entry name" value="POZ domain"/>
    <property type="match status" value="1"/>
</dbReference>
<dbReference type="Gene3D" id="2.120.10.80">
    <property type="entry name" value="Kelch-type beta propeller"/>
    <property type="match status" value="1"/>
</dbReference>
<dbReference type="SMART" id="SM00225">
    <property type="entry name" value="BTB"/>
    <property type="match status" value="1"/>
</dbReference>
<dbReference type="PIRSF" id="PIRSF037037">
    <property type="entry name" value="Kelch-like_protein_gigaxonin"/>
    <property type="match status" value="1"/>
</dbReference>
<dbReference type="InterPro" id="IPR017096">
    <property type="entry name" value="BTB-kelch_protein"/>
</dbReference>
<comment type="caution">
    <text evidence="6">The sequence shown here is derived from an EMBL/GenBank/DDBJ whole genome shotgun (WGS) entry which is preliminary data.</text>
</comment>
<dbReference type="EMBL" id="JARGDH010000003">
    <property type="protein sequence ID" value="KAL0272373.1"/>
    <property type="molecule type" value="Genomic_DNA"/>
</dbReference>
<dbReference type="InterPro" id="IPR000210">
    <property type="entry name" value="BTB/POZ_dom"/>
</dbReference>
<organism evidence="6">
    <name type="scientific">Menopon gallinae</name>
    <name type="common">poultry shaft louse</name>
    <dbReference type="NCBI Taxonomy" id="328185"/>
    <lineage>
        <taxon>Eukaryota</taxon>
        <taxon>Metazoa</taxon>
        <taxon>Ecdysozoa</taxon>
        <taxon>Arthropoda</taxon>
        <taxon>Hexapoda</taxon>
        <taxon>Insecta</taxon>
        <taxon>Pterygota</taxon>
        <taxon>Neoptera</taxon>
        <taxon>Paraneoptera</taxon>
        <taxon>Psocodea</taxon>
        <taxon>Troctomorpha</taxon>
        <taxon>Phthiraptera</taxon>
        <taxon>Amblycera</taxon>
        <taxon>Menoponidae</taxon>
        <taxon>Menopon</taxon>
    </lineage>
</organism>
<accession>A0AAW2HSM5</accession>
<gene>
    <name evidence="6" type="ORF">PYX00_005367</name>
</gene>
<evidence type="ECO:0000313" key="6">
    <source>
        <dbReference type="EMBL" id="KAL0272373.1"/>
    </source>
</evidence>
<dbReference type="PANTHER" id="PTHR45632:SF3">
    <property type="entry name" value="KELCH-LIKE PROTEIN 32"/>
    <property type="match status" value="1"/>
</dbReference>
<evidence type="ECO:0000256" key="3">
    <source>
        <dbReference type="ARBA" id="ARBA00022737"/>
    </source>
</evidence>
<evidence type="ECO:0000256" key="2">
    <source>
        <dbReference type="ARBA" id="ARBA00022441"/>
    </source>
</evidence>
<dbReference type="Gene3D" id="3.30.710.10">
    <property type="entry name" value="Potassium Channel Kv1.1, Chain A"/>
    <property type="match status" value="1"/>
</dbReference>
<dbReference type="GO" id="GO:0003779">
    <property type="term" value="F:actin binding"/>
    <property type="evidence" value="ECO:0007669"/>
    <property type="project" value="UniProtKB-KW"/>
</dbReference>
<dbReference type="InterPro" id="IPR006652">
    <property type="entry name" value="Kelch_1"/>
</dbReference>
<name>A0AAW2HSM5_9NEOP</name>
<evidence type="ECO:0000256" key="1">
    <source>
        <dbReference type="ARBA" id="ARBA00013699"/>
    </source>
</evidence>